<reference evidence="1" key="2">
    <citation type="journal article" date="2024" name="Plant">
        <title>Genomic evolution and insights into agronomic trait innovations of Sesamum species.</title>
        <authorList>
            <person name="Miao H."/>
            <person name="Wang L."/>
            <person name="Qu L."/>
            <person name="Liu H."/>
            <person name="Sun Y."/>
            <person name="Le M."/>
            <person name="Wang Q."/>
            <person name="Wei S."/>
            <person name="Zheng Y."/>
            <person name="Lin W."/>
            <person name="Duan Y."/>
            <person name="Cao H."/>
            <person name="Xiong S."/>
            <person name="Wang X."/>
            <person name="Wei L."/>
            <person name="Li C."/>
            <person name="Ma Q."/>
            <person name="Ju M."/>
            <person name="Zhao R."/>
            <person name="Li G."/>
            <person name="Mu C."/>
            <person name="Tian Q."/>
            <person name="Mei H."/>
            <person name="Zhang T."/>
            <person name="Gao T."/>
            <person name="Zhang H."/>
        </authorList>
    </citation>
    <scope>NUCLEOTIDE SEQUENCE</scope>
    <source>
        <strain evidence="1">KEN1</strain>
    </source>
</reference>
<gene>
    <name evidence="1" type="ORF">Slati_2119100</name>
</gene>
<dbReference type="EMBL" id="JACGWN010000007">
    <property type="protein sequence ID" value="KAL0443964.1"/>
    <property type="molecule type" value="Genomic_DNA"/>
</dbReference>
<dbReference type="AlphaFoldDB" id="A0AAW2WQ87"/>
<accession>A0AAW2WQ87</accession>
<organism evidence="1">
    <name type="scientific">Sesamum latifolium</name>
    <dbReference type="NCBI Taxonomy" id="2727402"/>
    <lineage>
        <taxon>Eukaryota</taxon>
        <taxon>Viridiplantae</taxon>
        <taxon>Streptophyta</taxon>
        <taxon>Embryophyta</taxon>
        <taxon>Tracheophyta</taxon>
        <taxon>Spermatophyta</taxon>
        <taxon>Magnoliopsida</taxon>
        <taxon>eudicotyledons</taxon>
        <taxon>Gunneridae</taxon>
        <taxon>Pentapetalae</taxon>
        <taxon>asterids</taxon>
        <taxon>lamiids</taxon>
        <taxon>Lamiales</taxon>
        <taxon>Pedaliaceae</taxon>
        <taxon>Sesamum</taxon>
    </lineage>
</organism>
<proteinExistence type="predicted"/>
<name>A0AAW2WQ87_9LAMI</name>
<sequence length="81" mass="9335">MELINIPLTFAVRGGRRRGSASRGRRFEYWITTVARKRDRRISIIEPDIGACHVSKKRALLVDEHSENISAETAEQSRREL</sequence>
<evidence type="ECO:0000313" key="1">
    <source>
        <dbReference type="EMBL" id="KAL0443964.1"/>
    </source>
</evidence>
<comment type="caution">
    <text evidence="1">The sequence shown here is derived from an EMBL/GenBank/DDBJ whole genome shotgun (WGS) entry which is preliminary data.</text>
</comment>
<reference evidence="1" key="1">
    <citation type="submission" date="2020-06" db="EMBL/GenBank/DDBJ databases">
        <authorList>
            <person name="Li T."/>
            <person name="Hu X."/>
            <person name="Zhang T."/>
            <person name="Song X."/>
            <person name="Zhang H."/>
            <person name="Dai N."/>
            <person name="Sheng W."/>
            <person name="Hou X."/>
            <person name="Wei L."/>
        </authorList>
    </citation>
    <scope>NUCLEOTIDE SEQUENCE</scope>
    <source>
        <strain evidence="1">KEN1</strain>
        <tissue evidence="1">Leaf</tissue>
    </source>
</reference>
<protein>
    <submittedName>
        <fullName evidence="1">Uncharacterized protein</fullName>
    </submittedName>
</protein>